<dbReference type="Proteomes" id="UP000587002">
    <property type="component" value="Unassembled WGS sequence"/>
</dbReference>
<sequence length="106" mass="10867">MSRAVRSAVAAVCGGLLLSGCSMSFSVGPQVGKDALEKTVTERLTEMAGQRPDSVTCPGPLAAEVGKTERCVLTAGGDRIGVTVTVTSVQGGNVKFDIEVDDQPMP</sequence>
<gene>
    <name evidence="3" type="ORF">HNR68_000109</name>
</gene>
<dbReference type="EMBL" id="JACCFJ010000001">
    <property type="protein sequence ID" value="NYI81479.1"/>
    <property type="molecule type" value="Genomic_DNA"/>
</dbReference>
<comment type="caution">
    <text evidence="3">The sequence shown here is derived from an EMBL/GenBank/DDBJ whole genome shotgun (WGS) entry which is preliminary data.</text>
</comment>
<reference evidence="3 4" key="1">
    <citation type="submission" date="2020-07" db="EMBL/GenBank/DDBJ databases">
        <title>Sequencing the genomes of 1000 actinobacteria strains.</title>
        <authorList>
            <person name="Klenk H.-P."/>
        </authorList>
    </citation>
    <scope>NUCLEOTIDE SEQUENCE [LARGE SCALE GENOMIC DNA]</scope>
    <source>
        <strain evidence="3 4">DSM 44065</strain>
    </source>
</reference>
<keyword evidence="1" id="KW-0732">Signal</keyword>
<evidence type="ECO:0000313" key="4">
    <source>
        <dbReference type="Proteomes" id="UP000587002"/>
    </source>
</evidence>
<accession>A0A853AEF9</accession>
<dbReference type="AlphaFoldDB" id="A0A853AEF9"/>
<dbReference type="PROSITE" id="PS51257">
    <property type="entry name" value="PROKAR_LIPOPROTEIN"/>
    <property type="match status" value="1"/>
</dbReference>
<evidence type="ECO:0000256" key="1">
    <source>
        <dbReference type="SAM" id="SignalP"/>
    </source>
</evidence>
<dbReference type="InterPro" id="IPR025637">
    <property type="entry name" value="DUF4333"/>
</dbReference>
<feature type="domain" description="DUF4333" evidence="2">
    <location>
        <begin position="17"/>
        <end position="91"/>
    </location>
</feature>
<name>A0A853AEF9_9PSEU</name>
<evidence type="ECO:0000313" key="3">
    <source>
        <dbReference type="EMBL" id="NYI81479.1"/>
    </source>
</evidence>
<feature type="chain" id="PRO_5032629621" description="DUF4333 domain-containing protein" evidence="1">
    <location>
        <begin position="25"/>
        <end position="106"/>
    </location>
</feature>
<dbReference type="Pfam" id="PF14230">
    <property type="entry name" value="DUF4333"/>
    <property type="match status" value="1"/>
</dbReference>
<proteinExistence type="predicted"/>
<feature type="signal peptide" evidence="1">
    <location>
        <begin position="1"/>
        <end position="24"/>
    </location>
</feature>
<protein>
    <recommendedName>
        <fullName evidence="2">DUF4333 domain-containing protein</fullName>
    </recommendedName>
</protein>
<organism evidence="3 4">
    <name type="scientific">Saccharopolyspora hordei</name>
    <dbReference type="NCBI Taxonomy" id="1838"/>
    <lineage>
        <taxon>Bacteria</taxon>
        <taxon>Bacillati</taxon>
        <taxon>Actinomycetota</taxon>
        <taxon>Actinomycetes</taxon>
        <taxon>Pseudonocardiales</taxon>
        <taxon>Pseudonocardiaceae</taxon>
        <taxon>Saccharopolyspora</taxon>
    </lineage>
</organism>
<dbReference type="RefSeq" id="WP_179716537.1">
    <property type="nucleotide sequence ID" value="NZ_BAABFH010000001.1"/>
</dbReference>
<evidence type="ECO:0000259" key="2">
    <source>
        <dbReference type="Pfam" id="PF14230"/>
    </source>
</evidence>
<keyword evidence="4" id="KW-1185">Reference proteome</keyword>